<dbReference type="Proteomes" id="UP000317023">
    <property type="component" value="Unassembled WGS sequence"/>
</dbReference>
<dbReference type="SUPFAM" id="SSF55729">
    <property type="entry name" value="Acyl-CoA N-acyltransferases (Nat)"/>
    <property type="match status" value="1"/>
</dbReference>
<evidence type="ECO:0000313" key="3">
    <source>
        <dbReference type="Proteomes" id="UP000317023"/>
    </source>
</evidence>
<name>A0A546Y0A3_AGRTU</name>
<keyword evidence="2" id="KW-0808">Transferase</keyword>
<dbReference type="PANTHER" id="PTHR43792">
    <property type="entry name" value="GNAT FAMILY, PUTATIVE (AFU_ORTHOLOGUE AFUA_3G00765)-RELATED-RELATED"/>
    <property type="match status" value="1"/>
</dbReference>
<accession>A0A546Y0A3</accession>
<dbReference type="InterPro" id="IPR016181">
    <property type="entry name" value="Acyl_CoA_acyltransferase"/>
</dbReference>
<dbReference type="InterPro" id="IPR051531">
    <property type="entry name" value="N-acetyltransferase"/>
</dbReference>
<feature type="domain" description="N-acetyltransferase" evidence="1">
    <location>
        <begin position="8"/>
        <end position="154"/>
    </location>
</feature>
<evidence type="ECO:0000313" key="2">
    <source>
        <dbReference type="EMBL" id="TRB06430.1"/>
    </source>
</evidence>
<dbReference type="Gene3D" id="3.40.630.30">
    <property type="match status" value="1"/>
</dbReference>
<dbReference type="Pfam" id="PF13302">
    <property type="entry name" value="Acetyltransf_3"/>
    <property type="match status" value="1"/>
</dbReference>
<proteinExistence type="predicted"/>
<dbReference type="GO" id="GO:0016747">
    <property type="term" value="F:acyltransferase activity, transferring groups other than amino-acyl groups"/>
    <property type="evidence" value="ECO:0007669"/>
    <property type="project" value="InterPro"/>
</dbReference>
<evidence type="ECO:0000259" key="1">
    <source>
        <dbReference type="Pfam" id="PF13302"/>
    </source>
</evidence>
<protein>
    <submittedName>
        <fullName evidence="2">N-acetyltransferase</fullName>
    </submittedName>
</protein>
<dbReference type="InterPro" id="IPR000182">
    <property type="entry name" value="GNAT_dom"/>
</dbReference>
<gene>
    <name evidence="2" type="ORF">EXN61_14770</name>
</gene>
<dbReference type="AlphaFoldDB" id="A0A546Y0A3"/>
<comment type="caution">
    <text evidence="2">The sequence shown here is derived from an EMBL/GenBank/DDBJ whole genome shotgun (WGS) entry which is preliminary data.</text>
</comment>
<dbReference type="PANTHER" id="PTHR43792:SF16">
    <property type="entry name" value="N-ACETYLTRANSFERASE DOMAIN-CONTAINING PROTEIN"/>
    <property type="match status" value="1"/>
</dbReference>
<reference evidence="2 3" key="1">
    <citation type="journal article" date="2019" name="Appl. Microbiol. Biotechnol.">
        <title>Differential efficiency of wild type rhizogenic strains for rol gene transformation of plants.</title>
        <authorList>
            <person name="Desmet S."/>
            <person name="De Keyser E."/>
            <person name="Van Vaerenbergh J."/>
            <person name="Baeyen S."/>
            <person name="Van Huylenbroeck J."/>
            <person name="Geelen D."/>
            <person name="Dhooghe E."/>
        </authorList>
    </citation>
    <scope>NUCLEOTIDE SEQUENCE [LARGE SCALE GENOMIC DNA]</scope>
    <source>
        <strain evidence="2 3">MAFF210266</strain>
    </source>
</reference>
<organism evidence="2 3">
    <name type="scientific">Agrobacterium tumefaciens</name>
    <dbReference type="NCBI Taxonomy" id="358"/>
    <lineage>
        <taxon>Bacteria</taxon>
        <taxon>Pseudomonadati</taxon>
        <taxon>Pseudomonadota</taxon>
        <taxon>Alphaproteobacteria</taxon>
        <taxon>Hyphomicrobiales</taxon>
        <taxon>Rhizobiaceae</taxon>
        <taxon>Rhizobium/Agrobacterium group</taxon>
        <taxon>Agrobacterium</taxon>
        <taxon>Agrobacterium tumefaciens complex</taxon>
    </lineage>
</organism>
<sequence length="179" mass="19763">MTFLTTDRLVLRPHAIADEVHYCAFWGADALPIKGVRSIAPLDPELAFARLLRFIGHWSVFGFGPFAVEERATGRIVGEVGFAHMRRGNGADFDAAPEAMWKIDAGLNGKGVATEAVGAAIRWFDGRGISQRTVCMIDPLNSPSLAIAARFGFRPFRETTFREHPIRLFERVSGLYTIA</sequence>
<dbReference type="EMBL" id="SGOE01000003">
    <property type="protein sequence ID" value="TRB06430.1"/>
    <property type="molecule type" value="Genomic_DNA"/>
</dbReference>
<dbReference type="RefSeq" id="WP_142857360.1">
    <property type="nucleotide sequence ID" value="NZ_SGOE01000003.1"/>
</dbReference>